<evidence type="ECO:0000313" key="3">
    <source>
        <dbReference type="Proteomes" id="UP000735302"/>
    </source>
</evidence>
<name>A0AAV3ZGS3_9GAST</name>
<dbReference type="EMBL" id="BLXT01002311">
    <property type="protein sequence ID" value="GFN93083.1"/>
    <property type="molecule type" value="Genomic_DNA"/>
</dbReference>
<feature type="chain" id="PRO_5043360337" evidence="1">
    <location>
        <begin position="32"/>
        <end position="103"/>
    </location>
</feature>
<organism evidence="2 3">
    <name type="scientific">Plakobranchus ocellatus</name>
    <dbReference type="NCBI Taxonomy" id="259542"/>
    <lineage>
        <taxon>Eukaryota</taxon>
        <taxon>Metazoa</taxon>
        <taxon>Spiralia</taxon>
        <taxon>Lophotrochozoa</taxon>
        <taxon>Mollusca</taxon>
        <taxon>Gastropoda</taxon>
        <taxon>Heterobranchia</taxon>
        <taxon>Euthyneura</taxon>
        <taxon>Panpulmonata</taxon>
        <taxon>Sacoglossa</taxon>
        <taxon>Placobranchoidea</taxon>
        <taxon>Plakobranchidae</taxon>
        <taxon>Plakobranchus</taxon>
    </lineage>
</organism>
<accession>A0AAV3ZGS3</accession>
<keyword evidence="1" id="KW-0732">Signal</keyword>
<protein>
    <submittedName>
        <fullName evidence="2">Uncharacterized protein</fullName>
    </submittedName>
</protein>
<evidence type="ECO:0000313" key="2">
    <source>
        <dbReference type="EMBL" id="GFN93083.1"/>
    </source>
</evidence>
<reference evidence="2 3" key="1">
    <citation type="journal article" date="2021" name="Elife">
        <title>Chloroplast acquisition without the gene transfer in kleptoplastic sea slugs, Plakobranchus ocellatus.</title>
        <authorList>
            <person name="Maeda T."/>
            <person name="Takahashi S."/>
            <person name="Yoshida T."/>
            <person name="Shimamura S."/>
            <person name="Takaki Y."/>
            <person name="Nagai Y."/>
            <person name="Toyoda A."/>
            <person name="Suzuki Y."/>
            <person name="Arimoto A."/>
            <person name="Ishii H."/>
            <person name="Satoh N."/>
            <person name="Nishiyama T."/>
            <person name="Hasebe M."/>
            <person name="Maruyama T."/>
            <person name="Minagawa J."/>
            <person name="Obokata J."/>
            <person name="Shigenobu S."/>
        </authorList>
    </citation>
    <scope>NUCLEOTIDE SEQUENCE [LARGE SCALE GENOMIC DNA]</scope>
</reference>
<dbReference type="Proteomes" id="UP000735302">
    <property type="component" value="Unassembled WGS sequence"/>
</dbReference>
<feature type="signal peptide" evidence="1">
    <location>
        <begin position="1"/>
        <end position="31"/>
    </location>
</feature>
<dbReference type="AlphaFoldDB" id="A0AAV3ZGS3"/>
<gene>
    <name evidence="2" type="ORF">PoB_001958900</name>
</gene>
<dbReference type="PROSITE" id="PS51257">
    <property type="entry name" value="PROKAR_LIPOPROTEIN"/>
    <property type="match status" value="1"/>
</dbReference>
<comment type="caution">
    <text evidence="2">The sequence shown here is derived from an EMBL/GenBank/DDBJ whole genome shotgun (WGS) entry which is preliminary data.</text>
</comment>
<keyword evidence="3" id="KW-1185">Reference proteome</keyword>
<proteinExistence type="predicted"/>
<evidence type="ECO:0000256" key="1">
    <source>
        <dbReference type="SAM" id="SignalP"/>
    </source>
</evidence>
<sequence>MKNVSSLLLSVAPSASRLLLWLVIVPALSLAACLPISHSTSSSFTVQGQQIDVFSSQTADRTDAARPCLVLSQEEQIGPQFELAGAKYCRQETIFIYFDFYNF</sequence>